<reference evidence="3 4" key="1">
    <citation type="submission" date="2024-08" db="EMBL/GenBank/DDBJ databases">
        <title>Insights into the chromosomal genome structure of Flemingia macrophylla.</title>
        <authorList>
            <person name="Ding Y."/>
            <person name="Zhao Y."/>
            <person name="Bi W."/>
            <person name="Wu M."/>
            <person name="Zhao G."/>
            <person name="Gong Y."/>
            <person name="Li W."/>
            <person name="Zhang P."/>
        </authorList>
    </citation>
    <scope>NUCLEOTIDE SEQUENCE [LARGE SCALE GENOMIC DNA]</scope>
    <source>
        <strain evidence="3">DYQJB</strain>
        <tissue evidence="3">Leaf</tissue>
    </source>
</reference>
<keyword evidence="2" id="KW-0472">Membrane</keyword>
<dbReference type="AlphaFoldDB" id="A0ABD1MYK3"/>
<keyword evidence="4" id="KW-1185">Reference proteome</keyword>
<organism evidence="3 4">
    <name type="scientific">Flemingia macrophylla</name>
    <dbReference type="NCBI Taxonomy" id="520843"/>
    <lineage>
        <taxon>Eukaryota</taxon>
        <taxon>Viridiplantae</taxon>
        <taxon>Streptophyta</taxon>
        <taxon>Embryophyta</taxon>
        <taxon>Tracheophyta</taxon>
        <taxon>Spermatophyta</taxon>
        <taxon>Magnoliopsida</taxon>
        <taxon>eudicotyledons</taxon>
        <taxon>Gunneridae</taxon>
        <taxon>Pentapetalae</taxon>
        <taxon>rosids</taxon>
        <taxon>fabids</taxon>
        <taxon>Fabales</taxon>
        <taxon>Fabaceae</taxon>
        <taxon>Papilionoideae</taxon>
        <taxon>50 kb inversion clade</taxon>
        <taxon>NPAAA clade</taxon>
        <taxon>indigoferoid/millettioid clade</taxon>
        <taxon>Phaseoleae</taxon>
        <taxon>Flemingia</taxon>
    </lineage>
</organism>
<evidence type="ECO:0000313" key="4">
    <source>
        <dbReference type="Proteomes" id="UP001603857"/>
    </source>
</evidence>
<feature type="transmembrane region" description="Helical" evidence="2">
    <location>
        <begin position="56"/>
        <end position="76"/>
    </location>
</feature>
<dbReference type="Proteomes" id="UP001603857">
    <property type="component" value="Unassembled WGS sequence"/>
</dbReference>
<proteinExistence type="inferred from homology"/>
<accession>A0ABD1MYK3</accession>
<evidence type="ECO:0000256" key="2">
    <source>
        <dbReference type="SAM" id="Phobius"/>
    </source>
</evidence>
<dbReference type="EMBL" id="JBGMDY010000003">
    <property type="protein sequence ID" value="KAL2340726.1"/>
    <property type="molecule type" value="Genomic_DNA"/>
</dbReference>
<sequence>MDYTIIVFGFKDPVESDLNNAYDCNSLSIRIFVDFVLLYVPHVLRSGKHIFDRFAVIFTIVIVWVYAHLLTVRGAYNDAAHKTQLSCRTDHAGLIDATPWIRVPYPFQDKSSISGLGLIFLTSIGQHILLSSVLIEVPSPFPAALRPSGGNVSKADVSIGRQYAMRVQPGFQLSHESMYTYVWQFVYAWNELGSGTDIEHDTCPKEPYVGCARGTLCRSRATLVILDGQWAHAPGQHTLAIWRRPYAELNRHCLVNACIDISRSWVASLHEYYSAGYAQKSLGRGFDDGIMVVPIEETMMRWCYKPALYAWIVQSSYLSHVSAWMTLRFGVGIKVWRLESCIVERRCCGVGKVNIACAVV</sequence>
<dbReference type="PANTHER" id="PTHR11119">
    <property type="entry name" value="XANTHINE-URACIL / VITAMIN C PERMEASE FAMILY MEMBER"/>
    <property type="match status" value="1"/>
</dbReference>
<comment type="similarity">
    <text evidence="1">Belongs to the nucleobase:cation symporter-2 (NCS2) (TC 2.A.40) family.</text>
</comment>
<evidence type="ECO:0000313" key="3">
    <source>
        <dbReference type="EMBL" id="KAL2340726.1"/>
    </source>
</evidence>
<comment type="caution">
    <text evidence="3">The sequence shown here is derived from an EMBL/GenBank/DDBJ whole genome shotgun (WGS) entry which is preliminary data.</text>
</comment>
<evidence type="ECO:0000256" key="1">
    <source>
        <dbReference type="ARBA" id="ARBA00008821"/>
    </source>
</evidence>
<keyword evidence="2" id="KW-1133">Transmembrane helix</keyword>
<gene>
    <name evidence="3" type="ORF">Fmac_008666</name>
</gene>
<name>A0ABD1MYK3_9FABA</name>
<keyword evidence="2" id="KW-0812">Transmembrane</keyword>
<protein>
    <submittedName>
        <fullName evidence="3">Uncharacterized protein</fullName>
    </submittedName>
</protein>